<reference evidence="3 6" key="2">
    <citation type="submission" date="2019-07" db="EMBL/GenBank/DDBJ databases">
        <title>Whole genome shotgun sequence of Myxococcus fulvus NBRC 100333.</title>
        <authorList>
            <person name="Hosoyama A."/>
            <person name="Uohara A."/>
            <person name="Ohji S."/>
            <person name="Ichikawa N."/>
        </authorList>
    </citation>
    <scope>NUCLEOTIDE SEQUENCE [LARGE SCALE GENOMIC DNA]</scope>
    <source>
        <strain evidence="3 6">NBRC 100333</strain>
    </source>
</reference>
<dbReference type="Proteomes" id="UP000183760">
    <property type="component" value="Unassembled WGS sequence"/>
</dbReference>
<protein>
    <submittedName>
        <fullName evidence="4">Carbohydrate/starch-binding module (Family 21)</fullName>
    </submittedName>
</protein>
<dbReference type="EMBL" id="FOIB01000002">
    <property type="protein sequence ID" value="SET57732.1"/>
    <property type="molecule type" value="Genomic_DNA"/>
</dbReference>
<dbReference type="GO" id="GO:0000164">
    <property type="term" value="C:protein phosphatase type 1 complex"/>
    <property type="evidence" value="ECO:0007669"/>
    <property type="project" value="TreeGrafter"/>
</dbReference>
<dbReference type="InterPro" id="IPR050782">
    <property type="entry name" value="PP1_regulatory_subunit_3"/>
</dbReference>
<feature type="chain" id="PRO_5022710342" evidence="1">
    <location>
        <begin position="34"/>
        <end position="266"/>
    </location>
</feature>
<keyword evidence="5" id="KW-1185">Reference proteome</keyword>
<gene>
    <name evidence="3" type="ORF">MFU01_11670</name>
    <name evidence="4" type="ORF">SAMN05443572_102757</name>
</gene>
<dbReference type="STRING" id="1334629.MFUL124B02_35030"/>
<dbReference type="InterPro" id="IPR005036">
    <property type="entry name" value="CBM21_dom"/>
</dbReference>
<dbReference type="AlphaFoldDB" id="A0A511SW52"/>
<organism evidence="3 6">
    <name type="scientific">Myxococcus fulvus</name>
    <dbReference type="NCBI Taxonomy" id="33"/>
    <lineage>
        <taxon>Bacteria</taxon>
        <taxon>Pseudomonadati</taxon>
        <taxon>Myxococcota</taxon>
        <taxon>Myxococcia</taxon>
        <taxon>Myxococcales</taxon>
        <taxon>Cystobacterineae</taxon>
        <taxon>Myxococcaceae</taxon>
        <taxon>Myxococcus</taxon>
    </lineage>
</organism>
<dbReference type="OrthoDB" id="9812537at2"/>
<dbReference type="EMBL" id="BJXR01000014">
    <property type="protein sequence ID" value="GEN06130.1"/>
    <property type="molecule type" value="Genomic_DNA"/>
</dbReference>
<evidence type="ECO:0000313" key="5">
    <source>
        <dbReference type="Proteomes" id="UP000183760"/>
    </source>
</evidence>
<dbReference type="Proteomes" id="UP000321514">
    <property type="component" value="Unassembled WGS sequence"/>
</dbReference>
<name>A0A511SW52_MYXFU</name>
<proteinExistence type="predicted"/>
<feature type="domain" description="CBM21" evidence="2">
    <location>
        <begin position="149"/>
        <end position="262"/>
    </location>
</feature>
<feature type="signal peptide" evidence="1">
    <location>
        <begin position="1"/>
        <end position="33"/>
    </location>
</feature>
<reference evidence="4 5" key="1">
    <citation type="submission" date="2016-10" db="EMBL/GenBank/DDBJ databases">
        <authorList>
            <person name="Varghese N."/>
            <person name="Submissions S."/>
        </authorList>
    </citation>
    <scope>NUCLEOTIDE SEQUENCE [LARGE SCALE GENOMIC DNA]</scope>
    <source>
        <strain evidence="4 5">DSM 16525</strain>
    </source>
</reference>
<dbReference type="Gene3D" id="2.60.40.2440">
    <property type="entry name" value="Carbohydrate binding type-21 domain"/>
    <property type="match status" value="2"/>
</dbReference>
<accession>A0A511SW52</accession>
<dbReference type="InterPro" id="IPR038175">
    <property type="entry name" value="CBM21_dom_sf"/>
</dbReference>
<evidence type="ECO:0000256" key="1">
    <source>
        <dbReference type="SAM" id="SignalP"/>
    </source>
</evidence>
<dbReference type="PROSITE" id="PS51159">
    <property type="entry name" value="CBM21"/>
    <property type="match status" value="2"/>
</dbReference>
<dbReference type="PANTHER" id="PTHR12307">
    <property type="entry name" value="PROTEIN PHOSPHATASE 1 REGULATORY SUBUNIT"/>
    <property type="match status" value="1"/>
</dbReference>
<feature type="domain" description="CBM21" evidence="2">
    <location>
        <begin position="35"/>
        <end position="145"/>
    </location>
</feature>
<dbReference type="PANTHER" id="PTHR12307:SF55">
    <property type="entry name" value="PROTEIN PHOSPHATASE 1 REGULATORY SUBUNIT 3E"/>
    <property type="match status" value="1"/>
</dbReference>
<dbReference type="GO" id="GO:0008157">
    <property type="term" value="F:protein phosphatase 1 binding"/>
    <property type="evidence" value="ECO:0007669"/>
    <property type="project" value="TreeGrafter"/>
</dbReference>
<evidence type="ECO:0000313" key="6">
    <source>
        <dbReference type="Proteomes" id="UP000321514"/>
    </source>
</evidence>
<dbReference type="Pfam" id="PF03370">
    <property type="entry name" value="CBM_21"/>
    <property type="match status" value="2"/>
</dbReference>
<keyword evidence="1" id="KW-0732">Signal</keyword>
<dbReference type="GO" id="GO:0005979">
    <property type="term" value="P:regulation of glycogen biosynthetic process"/>
    <property type="evidence" value="ECO:0007669"/>
    <property type="project" value="TreeGrafter"/>
</dbReference>
<evidence type="ECO:0000259" key="2">
    <source>
        <dbReference type="PROSITE" id="PS51159"/>
    </source>
</evidence>
<comment type="caution">
    <text evidence="3">The sequence shown here is derived from an EMBL/GenBank/DDBJ whole genome shotgun (WGS) entry which is preliminary data.</text>
</comment>
<dbReference type="RefSeq" id="WP_074951038.1">
    <property type="nucleotide sequence ID" value="NZ_BJXR01000014.1"/>
</dbReference>
<sequence length="266" mass="29447">MTTTRTDPLSRRGALPGLLVALCVGLFSSSALAADEVRLLKAVSTVSSRYGQTWQDVTYLLVVKNLAYEKQVAIHDKQPDGTWIDLAASYAGDAGTGHELWKVTRQYQSWGTSPQPTRDLEFVAKYTVNGQTYWDNNGGANYQLVRTNGPLLPRANVLVGSSYWQPTGEVDIGIDVKNLAYTKSVTVVYSTDNWATSHEVAAAFVPGYSVGYAYISSPNPYGVERWQARIPAGSGTPQYYIRYEVNGQTYWDNNFGYNYPPIYPPL</sequence>
<evidence type="ECO:0000313" key="3">
    <source>
        <dbReference type="EMBL" id="GEN06130.1"/>
    </source>
</evidence>
<dbReference type="GO" id="GO:2001069">
    <property type="term" value="F:glycogen binding"/>
    <property type="evidence" value="ECO:0007669"/>
    <property type="project" value="TreeGrafter"/>
</dbReference>
<evidence type="ECO:0000313" key="4">
    <source>
        <dbReference type="EMBL" id="SET57732.1"/>
    </source>
</evidence>